<dbReference type="InterPro" id="IPR005467">
    <property type="entry name" value="His_kinase_dom"/>
</dbReference>
<dbReference type="FunFam" id="3.30.565.10:FF:000010">
    <property type="entry name" value="Sensor histidine kinase RcsC"/>
    <property type="match status" value="1"/>
</dbReference>
<evidence type="ECO:0000256" key="9">
    <source>
        <dbReference type="ARBA" id="ARBA00022777"/>
    </source>
</evidence>
<evidence type="ECO:0000256" key="14">
    <source>
        <dbReference type="PROSITE-ProRule" id="PRU00110"/>
    </source>
</evidence>
<dbReference type="RefSeq" id="WP_063365176.1">
    <property type="nucleotide sequence ID" value="NZ_AQHB01000039.1"/>
</dbReference>
<keyword evidence="10" id="KW-0067">ATP-binding</keyword>
<comment type="caution">
    <text evidence="22">The sequence shown here is derived from an EMBL/GenBank/DDBJ whole genome shotgun (WGS) entry which is preliminary data.</text>
</comment>
<keyword evidence="23" id="KW-1185">Reference proteome</keyword>
<dbReference type="AlphaFoldDB" id="A0A166X3J7"/>
<dbReference type="CDD" id="cd16922">
    <property type="entry name" value="HATPase_EvgS-ArcB-TorS-like"/>
    <property type="match status" value="1"/>
</dbReference>
<dbReference type="Gene3D" id="3.30.450.20">
    <property type="entry name" value="PAS domain"/>
    <property type="match status" value="2"/>
</dbReference>
<dbReference type="InterPro" id="IPR000014">
    <property type="entry name" value="PAS"/>
</dbReference>
<feature type="transmembrane region" description="Helical" evidence="16">
    <location>
        <begin position="12"/>
        <end position="36"/>
    </location>
</feature>
<dbReference type="SUPFAM" id="SSF47384">
    <property type="entry name" value="Homodimeric domain of signal transducing histidine kinase"/>
    <property type="match status" value="1"/>
</dbReference>
<dbReference type="PROSITE" id="PS50113">
    <property type="entry name" value="PAC"/>
    <property type="match status" value="1"/>
</dbReference>
<evidence type="ECO:0000256" key="6">
    <source>
        <dbReference type="ARBA" id="ARBA00022553"/>
    </source>
</evidence>
<dbReference type="Pfam" id="PF00512">
    <property type="entry name" value="HisKA"/>
    <property type="match status" value="1"/>
</dbReference>
<evidence type="ECO:0000259" key="18">
    <source>
        <dbReference type="PROSITE" id="PS50110"/>
    </source>
</evidence>
<keyword evidence="4" id="KW-1003">Cell membrane</keyword>
<organism evidence="22 23">
    <name type="scientific">Pseudoalteromonas luteoviolacea DSM 6061</name>
    <dbReference type="NCBI Taxonomy" id="1365250"/>
    <lineage>
        <taxon>Bacteria</taxon>
        <taxon>Pseudomonadati</taxon>
        <taxon>Pseudomonadota</taxon>
        <taxon>Gammaproteobacteria</taxon>
        <taxon>Alteromonadales</taxon>
        <taxon>Pseudoalteromonadaceae</taxon>
        <taxon>Pseudoalteromonas</taxon>
    </lineage>
</organism>
<dbReference type="PROSITE" id="PS50112">
    <property type="entry name" value="PAS"/>
    <property type="match status" value="1"/>
</dbReference>
<dbReference type="Gene3D" id="1.20.120.160">
    <property type="entry name" value="HPT domain"/>
    <property type="match status" value="1"/>
</dbReference>
<keyword evidence="11 16" id="KW-1133">Transmembrane helix</keyword>
<evidence type="ECO:0000256" key="10">
    <source>
        <dbReference type="ARBA" id="ARBA00022840"/>
    </source>
</evidence>
<feature type="domain" description="HPt" evidence="21">
    <location>
        <begin position="1136"/>
        <end position="1239"/>
    </location>
</feature>
<dbReference type="EMBL" id="AUYB01000099">
    <property type="protein sequence ID" value="KZN39561.1"/>
    <property type="molecule type" value="Genomic_DNA"/>
</dbReference>
<dbReference type="InterPro" id="IPR035965">
    <property type="entry name" value="PAS-like_dom_sf"/>
</dbReference>
<comment type="catalytic activity">
    <reaction evidence="1">
        <text>ATP + protein L-histidine = ADP + protein N-phospho-L-histidine.</text>
        <dbReference type="EC" id="2.7.13.3"/>
    </reaction>
</comment>
<feature type="domain" description="PAS" evidence="19">
    <location>
        <begin position="409"/>
        <end position="487"/>
    </location>
</feature>
<dbReference type="InterPro" id="IPR036890">
    <property type="entry name" value="HATPase_C_sf"/>
</dbReference>
<feature type="domain" description="Histidine kinase" evidence="17">
    <location>
        <begin position="659"/>
        <end position="880"/>
    </location>
</feature>
<dbReference type="SUPFAM" id="SSF55785">
    <property type="entry name" value="PYP-like sensor domain (PAS domain)"/>
    <property type="match status" value="2"/>
</dbReference>
<keyword evidence="13 16" id="KW-0472">Membrane</keyword>
<dbReference type="SUPFAM" id="SSF55874">
    <property type="entry name" value="ATPase domain of HSP90 chaperone/DNA topoisomerase II/histidine kinase"/>
    <property type="match status" value="1"/>
</dbReference>
<dbReference type="Gene3D" id="3.30.565.10">
    <property type="entry name" value="Histidine kinase-like ATPase, C-terminal domain"/>
    <property type="match status" value="1"/>
</dbReference>
<gene>
    <name evidence="22" type="ORF">N475_14180</name>
</gene>
<dbReference type="Gene3D" id="1.10.287.130">
    <property type="match status" value="1"/>
</dbReference>
<dbReference type="GO" id="GO:0005886">
    <property type="term" value="C:plasma membrane"/>
    <property type="evidence" value="ECO:0007669"/>
    <property type="project" value="UniProtKB-SubCell"/>
</dbReference>
<dbReference type="PRINTS" id="PR00344">
    <property type="entry name" value="BCTRLSENSOR"/>
</dbReference>
<dbReference type="InterPro" id="IPR003661">
    <property type="entry name" value="HisK_dim/P_dom"/>
</dbReference>
<evidence type="ECO:0000313" key="22">
    <source>
        <dbReference type="EMBL" id="KZN39561.1"/>
    </source>
</evidence>
<dbReference type="EC" id="2.7.13.3" evidence="3"/>
<keyword evidence="6 15" id="KW-0597">Phosphoprotein</keyword>
<dbReference type="PROSITE" id="PS50109">
    <property type="entry name" value="HIS_KIN"/>
    <property type="match status" value="1"/>
</dbReference>
<dbReference type="GO" id="GO:0000155">
    <property type="term" value="F:phosphorelay sensor kinase activity"/>
    <property type="evidence" value="ECO:0007669"/>
    <property type="project" value="InterPro"/>
</dbReference>
<keyword evidence="9" id="KW-0418">Kinase</keyword>
<dbReference type="SUPFAM" id="SSF47226">
    <property type="entry name" value="Histidine-containing phosphotransfer domain, HPT domain"/>
    <property type="match status" value="1"/>
</dbReference>
<dbReference type="InterPro" id="IPR011006">
    <property type="entry name" value="CheY-like_superfamily"/>
</dbReference>
<name>A0A166X3J7_9GAMM</name>
<feature type="domain" description="PAC" evidence="20">
    <location>
        <begin position="471"/>
        <end position="527"/>
    </location>
</feature>
<keyword evidence="7" id="KW-0808">Transferase</keyword>
<dbReference type="PANTHER" id="PTHR43047:SF64">
    <property type="entry name" value="HISTIDINE KINASE CONTAINING CHEY-HOMOLOGOUS RECEIVER DOMAIN AND PAS DOMAIN-RELATED"/>
    <property type="match status" value="1"/>
</dbReference>
<evidence type="ECO:0000256" key="3">
    <source>
        <dbReference type="ARBA" id="ARBA00012438"/>
    </source>
</evidence>
<keyword evidence="12" id="KW-0902">Two-component regulatory system</keyword>
<evidence type="ECO:0000256" key="4">
    <source>
        <dbReference type="ARBA" id="ARBA00022475"/>
    </source>
</evidence>
<dbReference type="InterPro" id="IPR008207">
    <property type="entry name" value="Sig_transdc_His_kin_Hpt_dom"/>
</dbReference>
<proteinExistence type="predicted"/>
<dbReference type="SUPFAM" id="SSF52172">
    <property type="entry name" value="CheY-like"/>
    <property type="match status" value="1"/>
</dbReference>
<dbReference type="CDD" id="cd00082">
    <property type="entry name" value="HisKA"/>
    <property type="match status" value="1"/>
</dbReference>
<dbReference type="PANTHER" id="PTHR43047">
    <property type="entry name" value="TWO-COMPONENT HISTIDINE PROTEIN KINASE"/>
    <property type="match status" value="1"/>
</dbReference>
<dbReference type="InterPro" id="IPR036641">
    <property type="entry name" value="HPT_dom_sf"/>
</dbReference>
<evidence type="ECO:0000256" key="1">
    <source>
        <dbReference type="ARBA" id="ARBA00000085"/>
    </source>
</evidence>
<dbReference type="SMART" id="SM00388">
    <property type="entry name" value="HisKA"/>
    <property type="match status" value="1"/>
</dbReference>
<dbReference type="Pfam" id="PF01627">
    <property type="entry name" value="Hpt"/>
    <property type="match status" value="1"/>
</dbReference>
<evidence type="ECO:0000256" key="13">
    <source>
        <dbReference type="ARBA" id="ARBA00023136"/>
    </source>
</evidence>
<feature type="modified residue" description="Phosphohistidine" evidence="14">
    <location>
        <position position="1176"/>
    </location>
</feature>
<dbReference type="Pfam" id="PF13426">
    <property type="entry name" value="PAS_9"/>
    <property type="match status" value="1"/>
</dbReference>
<dbReference type="CDD" id="cd17546">
    <property type="entry name" value="REC_hyHK_CKI1_RcsC-like"/>
    <property type="match status" value="1"/>
</dbReference>
<evidence type="ECO:0000256" key="5">
    <source>
        <dbReference type="ARBA" id="ARBA00022519"/>
    </source>
</evidence>
<dbReference type="Pfam" id="PF08448">
    <property type="entry name" value="PAS_4"/>
    <property type="match status" value="1"/>
</dbReference>
<dbReference type="Proteomes" id="UP000076643">
    <property type="component" value="Unassembled WGS sequence"/>
</dbReference>
<dbReference type="InterPro" id="IPR013656">
    <property type="entry name" value="PAS_4"/>
</dbReference>
<feature type="transmembrane region" description="Helical" evidence="16">
    <location>
        <begin position="304"/>
        <end position="325"/>
    </location>
</feature>
<evidence type="ECO:0000256" key="7">
    <source>
        <dbReference type="ARBA" id="ARBA00022679"/>
    </source>
</evidence>
<dbReference type="InterPro" id="IPR036097">
    <property type="entry name" value="HisK_dim/P_sf"/>
</dbReference>
<evidence type="ECO:0000259" key="19">
    <source>
        <dbReference type="PROSITE" id="PS50112"/>
    </source>
</evidence>
<dbReference type="InterPro" id="IPR003594">
    <property type="entry name" value="HATPase_dom"/>
</dbReference>
<dbReference type="PROSITE" id="PS50894">
    <property type="entry name" value="HPT"/>
    <property type="match status" value="1"/>
</dbReference>
<evidence type="ECO:0000256" key="11">
    <source>
        <dbReference type="ARBA" id="ARBA00022989"/>
    </source>
</evidence>
<evidence type="ECO:0000256" key="15">
    <source>
        <dbReference type="PROSITE-ProRule" id="PRU00169"/>
    </source>
</evidence>
<evidence type="ECO:0000256" key="16">
    <source>
        <dbReference type="SAM" id="Phobius"/>
    </source>
</evidence>
<comment type="subcellular location">
    <subcellularLocation>
        <location evidence="2">Cell inner membrane</location>
        <topology evidence="2">Multi-pass membrane protein</topology>
    </subcellularLocation>
</comment>
<feature type="modified residue" description="4-aspartylphosphate" evidence="15">
    <location>
        <position position="1054"/>
    </location>
</feature>
<evidence type="ECO:0000256" key="12">
    <source>
        <dbReference type="ARBA" id="ARBA00023012"/>
    </source>
</evidence>
<evidence type="ECO:0000259" key="17">
    <source>
        <dbReference type="PROSITE" id="PS50109"/>
    </source>
</evidence>
<keyword evidence="5" id="KW-0997">Cell inner membrane</keyword>
<protein>
    <recommendedName>
        <fullName evidence="3">histidine kinase</fullName>
        <ecNumber evidence="3">2.7.13.3</ecNumber>
    </recommendedName>
</protein>
<sequence length="1247" mass="139579">MDILSEFLPLKTYRRSICVALFIPLILAIVLCFHLFNIKLERQYEIYEVQFASALAQVDQAASAASTVIGSIKRGLDTPIKYQLDDSVQKQVRQQLGYYYHQLPDQGGELIGLGTYQASPRVIEHWLHVMALGPSFDTALALISELEAVAYFNEYGFAFVKRRDNAKSHLLTAIVEGRFSPKRGVISTPDSKHSRIFGNEYFSITQPVSSGGKSHIILIYNADKVTKLLDKLIFSEGTLALVDQQSRVLVQSSVQGVPIHPKNQQNGLPWRGGVEFQGDTQSAPYTLRFSQSESDFTAAVYTEVMVEVGFLVLFILFTFFTFTWLNGQIFIRPLRHFVNYLTKQDLVEEQTLAYPVPKDWQPWFSEIKRVVSQRQNLIAQMETHNARLDEQVQRQRQALSRSFEAKERQAALLNTVLNSVPDLIYFKNIDGSFIGCNQAFERFIGVTQGNLVAKEHHEISQKYFDLLDLEHAMEIHSIPLTETLNFDDKAYLVSVSPLFDEQGKRIGSLGIARDISEQQQAMTALRASEQNFKAAIEHAPNGILLVSVECIVLEFNRAVRKLLNGVEVGAHMGKLFESEELETLNSVLQQLLEERKGVKVLSLAQAEPAIWLQLSISLVWDKQKNPKYFVIHVQNVTALTQAKIDAERANKAKSRFIANISHEIRTPLNAILGLVGILKPALSKSQDLEKLSHIEGAAQQLLTMLSDILSFARLEGGRGKLNHKAFSAINLVNSLSALIQPLSDAKNLALWLHVGATVWPEFMGDEARLKQVLVNLLGNAVKFTTSGEVGLKIESKWGKANEQWLSFSVFDTGPGIKQADQKRLFDAFTQGNESNSREHDGIGLGLAIVKQQVALLGGKIEVRSEEGCGSTFELELMLQTKRIEVFNRETPICLISSQDQPAYLAEYEIQHFANFGEALQHLDLFTYVACDNVDELMYLSHHFSEADTIACKGLVIPDNLEVENHIISLPIFKLPAHAFYQSLCLSPFESSQVESDDVQSLSKALCLVVDDNELNLDISKTVLEQHGAAVVALTSAHNIVEICAQLQPDMVLMDIYMPHIDGYQATESLRKEFDKQTLPVIALTANAHEHEREKAFAKGVNEFLVKPISPTELGAALKPFVRSQHIIFDKQFAFKQLMENQSLVTAMLDKFAKLCDEYTDRINNVSTDIELADVAHSIKGAAGGIGLLRLAEFAKDVETQARRHAKSSRFDNAESNETANIFNIERAQLCTLLIQAKQFILFEIKGS</sequence>
<dbReference type="PROSITE" id="PS50110">
    <property type="entry name" value="RESPONSE_REGULATORY"/>
    <property type="match status" value="1"/>
</dbReference>
<evidence type="ECO:0000256" key="2">
    <source>
        <dbReference type="ARBA" id="ARBA00004429"/>
    </source>
</evidence>
<dbReference type="Pfam" id="PF00072">
    <property type="entry name" value="Response_reg"/>
    <property type="match status" value="1"/>
</dbReference>
<dbReference type="InterPro" id="IPR004358">
    <property type="entry name" value="Sig_transdc_His_kin-like_C"/>
</dbReference>
<dbReference type="SMART" id="SM00091">
    <property type="entry name" value="PAS"/>
    <property type="match status" value="2"/>
</dbReference>
<dbReference type="SMART" id="SM00448">
    <property type="entry name" value="REC"/>
    <property type="match status" value="1"/>
</dbReference>
<reference evidence="22 23" key="1">
    <citation type="submission" date="2013-07" db="EMBL/GenBank/DDBJ databases">
        <title>Comparative Genomic and Metabolomic Analysis of Twelve Strains of Pseudoalteromonas luteoviolacea.</title>
        <authorList>
            <person name="Vynne N.G."/>
            <person name="Mansson M."/>
            <person name="Gram L."/>
        </authorList>
    </citation>
    <scope>NUCLEOTIDE SEQUENCE [LARGE SCALE GENOMIC DNA]</scope>
    <source>
        <strain evidence="22 23">DSM 6061</strain>
    </source>
</reference>
<keyword evidence="10" id="KW-0547">Nucleotide-binding</keyword>
<evidence type="ECO:0000256" key="8">
    <source>
        <dbReference type="ARBA" id="ARBA00022692"/>
    </source>
</evidence>
<dbReference type="NCBIfam" id="TIGR00229">
    <property type="entry name" value="sensory_box"/>
    <property type="match status" value="2"/>
</dbReference>
<dbReference type="Pfam" id="PF02518">
    <property type="entry name" value="HATPase_c"/>
    <property type="match status" value="1"/>
</dbReference>
<dbReference type="Gene3D" id="3.40.50.2300">
    <property type="match status" value="1"/>
</dbReference>
<evidence type="ECO:0000259" key="20">
    <source>
        <dbReference type="PROSITE" id="PS50113"/>
    </source>
</evidence>
<evidence type="ECO:0000259" key="21">
    <source>
        <dbReference type="PROSITE" id="PS50894"/>
    </source>
</evidence>
<evidence type="ECO:0000313" key="23">
    <source>
        <dbReference type="Proteomes" id="UP000076643"/>
    </source>
</evidence>
<dbReference type="InterPro" id="IPR000700">
    <property type="entry name" value="PAS-assoc_C"/>
</dbReference>
<dbReference type="InterPro" id="IPR001789">
    <property type="entry name" value="Sig_transdc_resp-reg_receiver"/>
</dbReference>
<dbReference type="SMART" id="SM00387">
    <property type="entry name" value="HATPase_c"/>
    <property type="match status" value="1"/>
</dbReference>
<keyword evidence="8 16" id="KW-0812">Transmembrane</keyword>
<dbReference type="PATRIC" id="fig|1365250.3.peg.2064"/>
<accession>A0A166X3J7</accession>
<feature type="domain" description="Response regulatory" evidence="18">
    <location>
        <begin position="1005"/>
        <end position="1121"/>
    </location>
</feature>